<comment type="caution">
    <text evidence="5">The sequence shown here is derived from an EMBL/GenBank/DDBJ whole genome shotgun (WGS) entry which is preliminary data.</text>
</comment>
<reference evidence="5" key="1">
    <citation type="submission" date="2021-06" db="EMBL/GenBank/DDBJ databases">
        <authorList>
            <person name="Kallberg Y."/>
            <person name="Tangrot J."/>
            <person name="Rosling A."/>
        </authorList>
    </citation>
    <scope>NUCLEOTIDE SEQUENCE</scope>
    <source>
        <strain evidence="5">MT106</strain>
    </source>
</reference>
<dbReference type="AlphaFoldDB" id="A0A9N9CGU3"/>
<dbReference type="PANTHER" id="PTHR11937">
    <property type="entry name" value="ACTIN"/>
    <property type="match status" value="1"/>
</dbReference>
<name>A0A9N9CGU3_9GLOM</name>
<organism evidence="5 6">
    <name type="scientific">Ambispora gerdemannii</name>
    <dbReference type="NCBI Taxonomy" id="144530"/>
    <lineage>
        <taxon>Eukaryota</taxon>
        <taxon>Fungi</taxon>
        <taxon>Fungi incertae sedis</taxon>
        <taxon>Mucoromycota</taxon>
        <taxon>Glomeromycotina</taxon>
        <taxon>Glomeromycetes</taxon>
        <taxon>Archaeosporales</taxon>
        <taxon>Ambisporaceae</taxon>
        <taxon>Ambispora</taxon>
    </lineage>
</organism>
<dbReference type="SUPFAM" id="SSF53067">
    <property type="entry name" value="Actin-like ATPase domain"/>
    <property type="match status" value="2"/>
</dbReference>
<dbReference type="SMART" id="SM00268">
    <property type="entry name" value="ACTIN"/>
    <property type="match status" value="1"/>
</dbReference>
<dbReference type="InterPro" id="IPR043129">
    <property type="entry name" value="ATPase_NBD"/>
</dbReference>
<evidence type="ECO:0000256" key="3">
    <source>
        <dbReference type="ARBA" id="ARBA00083222"/>
    </source>
</evidence>
<keyword evidence="6" id="KW-1185">Reference proteome</keyword>
<dbReference type="Gene3D" id="3.90.640.10">
    <property type="entry name" value="Actin, Chain A, domain 4"/>
    <property type="match status" value="1"/>
</dbReference>
<dbReference type="PROSITE" id="PS00406">
    <property type="entry name" value="ACTINS_1"/>
    <property type="match status" value="1"/>
</dbReference>
<accession>A0A9N9CGU3</accession>
<comment type="similarity">
    <text evidence="4">Belongs to the actin family.</text>
</comment>
<evidence type="ECO:0000313" key="6">
    <source>
        <dbReference type="Proteomes" id="UP000789831"/>
    </source>
</evidence>
<dbReference type="FunFam" id="3.90.640.10:FF:000007">
    <property type="entry name" value="Actin like 7B"/>
    <property type="match status" value="1"/>
</dbReference>
<dbReference type="EMBL" id="CAJVPL010002210">
    <property type="protein sequence ID" value="CAG8603108.1"/>
    <property type="molecule type" value="Genomic_DNA"/>
</dbReference>
<gene>
    <name evidence="5" type="ORF">AGERDE_LOCUS9201</name>
</gene>
<dbReference type="FunFam" id="3.30.420.40:FF:000050">
    <property type="entry name" value="Actin, alpha skeletal muscle"/>
    <property type="match status" value="1"/>
</dbReference>
<dbReference type="Pfam" id="PF00022">
    <property type="entry name" value="Actin"/>
    <property type="match status" value="1"/>
</dbReference>
<evidence type="ECO:0000313" key="5">
    <source>
        <dbReference type="EMBL" id="CAG8603108.1"/>
    </source>
</evidence>
<dbReference type="FunFam" id="3.30.420.40:FF:000058">
    <property type="entry name" value="Putative actin-related protein 5"/>
    <property type="match status" value="1"/>
</dbReference>
<evidence type="ECO:0000256" key="2">
    <source>
        <dbReference type="ARBA" id="ARBA00076361"/>
    </source>
</evidence>
<dbReference type="InterPro" id="IPR004001">
    <property type="entry name" value="Actin_CS"/>
</dbReference>
<protein>
    <recommendedName>
        <fullName evidence="1">Centractin</fullName>
    </recommendedName>
    <alternativeName>
        <fullName evidence="2">Actin-like protein</fullName>
    </alternativeName>
    <alternativeName>
        <fullName evidence="3">Actin-related protein 1</fullName>
    </alternativeName>
</protein>
<dbReference type="GO" id="GO:0005869">
    <property type="term" value="C:dynactin complex"/>
    <property type="evidence" value="ECO:0007669"/>
    <property type="project" value="UniProtKB-ARBA"/>
</dbReference>
<dbReference type="InterPro" id="IPR004000">
    <property type="entry name" value="Actin"/>
</dbReference>
<proteinExistence type="inferred from homology"/>
<sequence>MADDGATVIIDVGSDTCKVGFTGQDSPHKIFPTILGNEKYHTLTGEEPTTYIGEEAQHKRGILSIRNPVQNGIITNWDDIETIWQYAFTHKLEVIAEEHSVLLTEVSLNPREKRERAAMIMFETFNVPSFYLAIQAVLALYAIGLRSGTVLNSGHGITHVVPVYEGASISHGFQGIQVTGHDLDTYLATLLLERGHSLNTTADHEILQLTKEAVCFVSQDYEKAIGNPEEWNNFETTHELPDGKIIVVNNERFRVPEALFKPKLLGLEDLGIHEAIAKSVSLCDVELQKLLMENIVLAGGSTLFPGVVERLHKELDILMPPTLHAKSKILAPEERKNSAWLGGSIVAALSTFQDMCISKAEYEEVGAFLVNRKFI</sequence>
<dbReference type="OrthoDB" id="2367121at2759"/>
<evidence type="ECO:0000256" key="1">
    <source>
        <dbReference type="ARBA" id="ARBA00073387"/>
    </source>
</evidence>
<dbReference type="Proteomes" id="UP000789831">
    <property type="component" value="Unassembled WGS sequence"/>
</dbReference>
<dbReference type="Gene3D" id="3.30.420.40">
    <property type="match status" value="2"/>
</dbReference>
<dbReference type="PRINTS" id="PR00190">
    <property type="entry name" value="ACTIN"/>
</dbReference>
<evidence type="ECO:0000256" key="4">
    <source>
        <dbReference type="RuleBase" id="RU000487"/>
    </source>
</evidence>